<keyword evidence="6" id="KW-0175">Coiled coil</keyword>
<dbReference type="PhylomeDB" id="A0A0W0CFP3"/>
<sequence>MGTGDLNLLKSWNPKLVKNRKKVWEKEQRLLEEDEKIRKRQLEIAKEKEEEELLAGRDSTKGRKTGLEWMYQDDPTAKEDYLLGKKKLDTTVIKKAEVMEENQTPLTKINKTTVIPDAIYSKEDPMARFGTKVKRNKVVKKEPVKPLRGKTTNEPRTDNIKPKSDYKKRLQEELDY</sequence>
<dbReference type="VEuPathDB" id="FungiDB:GW608_J07579"/>
<dbReference type="AlphaFoldDB" id="A0A0W0CFP3"/>
<dbReference type="VEuPathDB" id="FungiDB:GVI51_J07557"/>
<dbReference type="VEuPathDB" id="FungiDB:GWK60_J07535"/>
<comment type="caution">
    <text evidence="11">The sequence shown here is derived from an EMBL/GenBank/DDBJ whole genome shotgun (WGS) entry which is preliminary data.</text>
</comment>
<protein>
    <recommendedName>
        <fullName evidence="3">Pre-mRNA-splicing factor CWC25</fullName>
    </recommendedName>
</protein>
<evidence type="ECO:0000313" key="11">
    <source>
        <dbReference type="EMBL" id="KTB11135.1"/>
    </source>
</evidence>
<dbReference type="PANTHER" id="PTHR16196">
    <property type="entry name" value="CELL CYCLE CONTROL PROTEIN CWF25"/>
    <property type="match status" value="1"/>
</dbReference>
<dbReference type="SMR" id="A0A0W0CFP3"/>
<evidence type="ECO:0000313" key="12">
    <source>
        <dbReference type="Proteomes" id="UP000054886"/>
    </source>
</evidence>
<dbReference type="SMART" id="SM01083">
    <property type="entry name" value="Cir_N"/>
    <property type="match status" value="1"/>
</dbReference>
<evidence type="ECO:0000256" key="6">
    <source>
        <dbReference type="ARBA" id="ARBA00023054"/>
    </source>
</evidence>
<name>A0A0W0CFP3_CANGB</name>
<feature type="domain" description="CBF1-interacting co-repressor CIR N-terminal" evidence="10">
    <location>
        <begin position="11"/>
        <end position="47"/>
    </location>
</feature>
<dbReference type="PANTHER" id="PTHR16196:SF0">
    <property type="entry name" value="PRE-MRNA-SPLICING FACTOR CWC25 HOMOLOG"/>
    <property type="match status" value="1"/>
</dbReference>
<dbReference type="InterPro" id="IPR019339">
    <property type="entry name" value="CIR_N_dom"/>
</dbReference>
<proteinExistence type="inferred from homology"/>
<evidence type="ECO:0000256" key="4">
    <source>
        <dbReference type="ARBA" id="ARBA00022664"/>
    </source>
</evidence>
<evidence type="ECO:0000256" key="5">
    <source>
        <dbReference type="ARBA" id="ARBA00022728"/>
    </source>
</evidence>
<keyword evidence="8" id="KW-0539">Nucleus</keyword>
<organism evidence="11 12">
    <name type="scientific">Candida glabrata</name>
    <name type="common">Yeast</name>
    <name type="synonym">Torulopsis glabrata</name>
    <dbReference type="NCBI Taxonomy" id="5478"/>
    <lineage>
        <taxon>Eukaryota</taxon>
        <taxon>Fungi</taxon>
        <taxon>Dikarya</taxon>
        <taxon>Ascomycota</taxon>
        <taxon>Saccharomycotina</taxon>
        <taxon>Saccharomycetes</taxon>
        <taxon>Saccharomycetales</taxon>
        <taxon>Saccharomycetaceae</taxon>
        <taxon>Nakaseomyces</taxon>
    </lineage>
</organism>
<comment type="similarity">
    <text evidence="2">Belongs to the CWC25 family.</text>
</comment>
<evidence type="ECO:0000256" key="9">
    <source>
        <dbReference type="SAM" id="MobiDB-lite"/>
    </source>
</evidence>
<dbReference type="Proteomes" id="UP000054886">
    <property type="component" value="Unassembled WGS sequence"/>
</dbReference>
<dbReference type="GO" id="GO:0000384">
    <property type="term" value="F:first spliceosomal transesterification activity"/>
    <property type="evidence" value="ECO:0007669"/>
    <property type="project" value="EnsemblFungi"/>
</dbReference>
<dbReference type="VEuPathDB" id="FungiDB:CAGL0J07700g"/>
<dbReference type="VEuPathDB" id="FungiDB:B1J91_J07700g"/>
<dbReference type="EMBL" id="LLZZ01000043">
    <property type="protein sequence ID" value="KTB11135.1"/>
    <property type="molecule type" value="Genomic_DNA"/>
</dbReference>
<keyword evidence="7" id="KW-0508">mRNA splicing</keyword>
<evidence type="ECO:0000256" key="2">
    <source>
        <dbReference type="ARBA" id="ARBA00006695"/>
    </source>
</evidence>
<accession>A0A0W0CFP3</accession>
<dbReference type="GO" id="GO:0000398">
    <property type="term" value="P:mRNA splicing, via spliceosome"/>
    <property type="evidence" value="ECO:0007669"/>
    <property type="project" value="EnsemblFungi"/>
</dbReference>
<feature type="region of interest" description="Disordered" evidence="9">
    <location>
        <begin position="139"/>
        <end position="176"/>
    </location>
</feature>
<evidence type="ECO:0000259" key="10">
    <source>
        <dbReference type="SMART" id="SM01083"/>
    </source>
</evidence>
<dbReference type="InterPro" id="IPR051376">
    <property type="entry name" value="CWC25_splicing_factor"/>
</dbReference>
<dbReference type="GO" id="GO:0005684">
    <property type="term" value="C:U2-type spliceosomal complex"/>
    <property type="evidence" value="ECO:0007669"/>
    <property type="project" value="EnsemblFungi"/>
</dbReference>
<gene>
    <name evidence="11" type="ORF">AO440_003096</name>
</gene>
<keyword evidence="5" id="KW-0747">Spliceosome</keyword>
<dbReference type="Pfam" id="PF10197">
    <property type="entry name" value="Cir_N"/>
    <property type="match status" value="1"/>
</dbReference>
<evidence type="ECO:0000256" key="3">
    <source>
        <dbReference type="ARBA" id="ARBA00020646"/>
    </source>
</evidence>
<evidence type="ECO:0000256" key="1">
    <source>
        <dbReference type="ARBA" id="ARBA00004123"/>
    </source>
</evidence>
<reference evidence="11 12" key="1">
    <citation type="submission" date="2015-10" db="EMBL/GenBank/DDBJ databases">
        <title>Draft genomes sequences of Candida glabrata isolates 1A, 1B, 2A, 2B, 3A and 3B.</title>
        <authorList>
            <person name="Haavelsrud O.E."/>
            <person name="Gaustad P."/>
        </authorList>
    </citation>
    <scope>NUCLEOTIDE SEQUENCE [LARGE SCALE GENOMIC DNA]</scope>
    <source>
        <strain evidence="11">910700640</strain>
    </source>
</reference>
<evidence type="ECO:0000256" key="8">
    <source>
        <dbReference type="ARBA" id="ARBA00023242"/>
    </source>
</evidence>
<evidence type="ECO:0000256" key="7">
    <source>
        <dbReference type="ARBA" id="ARBA00023187"/>
    </source>
</evidence>
<keyword evidence="4" id="KW-0507">mRNA processing</keyword>
<comment type="subcellular location">
    <subcellularLocation>
        <location evidence="1">Nucleus</location>
    </subcellularLocation>
</comment>
<dbReference type="GO" id="GO:0000974">
    <property type="term" value="C:Prp19 complex"/>
    <property type="evidence" value="ECO:0007669"/>
    <property type="project" value="EnsemblFungi"/>
</dbReference>